<comment type="caution">
    <text evidence="2">The sequence shown here is derived from an EMBL/GenBank/DDBJ whole genome shotgun (WGS) entry which is preliminary data.</text>
</comment>
<evidence type="ECO:0008006" key="4">
    <source>
        <dbReference type="Google" id="ProtNLM"/>
    </source>
</evidence>
<sequence length="198" mass="21499">MILPNQIARGVAEGTVCLVFRRWTKPNVRAGDTLRTVAGVIAVDSIESIAESAITEEQARQAGAASAAEVRAALRGPAGAPLYCIAVRWAGPDPRVALSQTSELAEDELAEIQRRLDRLDSRSERGPWTHDVLEVIAAHPGTRAAELAELLGRERDALKLDVRKLKNLGLTHSLDVGYRLAPRGAAYLANRRHRDQSS</sequence>
<evidence type="ECO:0000313" key="3">
    <source>
        <dbReference type="Proteomes" id="UP000294911"/>
    </source>
</evidence>
<keyword evidence="3" id="KW-1185">Reference proteome</keyword>
<dbReference type="OrthoDB" id="121143at2"/>
<evidence type="ECO:0000313" key="2">
    <source>
        <dbReference type="EMBL" id="TCP56910.1"/>
    </source>
</evidence>
<accession>A0A4R2R2E5</accession>
<dbReference type="InterPro" id="IPR036388">
    <property type="entry name" value="WH-like_DNA-bd_sf"/>
</dbReference>
<feature type="coiled-coil region" evidence="1">
    <location>
        <begin position="95"/>
        <end position="122"/>
    </location>
</feature>
<name>A0A4R2R2E5_9PSEU</name>
<dbReference type="AlphaFoldDB" id="A0A4R2R2E5"/>
<dbReference type="InterPro" id="IPR036390">
    <property type="entry name" value="WH_DNA-bd_sf"/>
</dbReference>
<keyword evidence="1" id="KW-0175">Coiled coil</keyword>
<dbReference type="Gene3D" id="1.10.10.10">
    <property type="entry name" value="Winged helix-like DNA-binding domain superfamily/Winged helix DNA-binding domain"/>
    <property type="match status" value="1"/>
</dbReference>
<protein>
    <recommendedName>
        <fullName evidence="4">ASCH domain-containing protein</fullName>
    </recommendedName>
</protein>
<proteinExistence type="predicted"/>
<gene>
    <name evidence="2" type="ORF">EV191_101859</name>
</gene>
<reference evidence="2 3" key="1">
    <citation type="submission" date="2019-03" db="EMBL/GenBank/DDBJ databases">
        <title>Genomic Encyclopedia of Type Strains, Phase IV (KMG-IV): sequencing the most valuable type-strain genomes for metagenomic binning, comparative biology and taxonomic classification.</title>
        <authorList>
            <person name="Goeker M."/>
        </authorList>
    </citation>
    <scope>NUCLEOTIDE SEQUENCE [LARGE SCALE GENOMIC DNA]</scope>
    <source>
        <strain evidence="2 3">DSM 45765</strain>
    </source>
</reference>
<dbReference type="RefSeq" id="WP_132875448.1">
    <property type="nucleotide sequence ID" value="NZ_SLXQ01000001.1"/>
</dbReference>
<dbReference type="SUPFAM" id="SSF46785">
    <property type="entry name" value="Winged helix' DNA-binding domain"/>
    <property type="match status" value="1"/>
</dbReference>
<organism evidence="2 3">
    <name type="scientific">Tamaricihabitans halophyticus</name>
    <dbReference type="NCBI Taxonomy" id="1262583"/>
    <lineage>
        <taxon>Bacteria</taxon>
        <taxon>Bacillati</taxon>
        <taxon>Actinomycetota</taxon>
        <taxon>Actinomycetes</taxon>
        <taxon>Pseudonocardiales</taxon>
        <taxon>Pseudonocardiaceae</taxon>
        <taxon>Tamaricihabitans</taxon>
    </lineage>
</organism>
<dbReference type="Proteomes" id="UP000294911">
    <property type="component" value="Unassembled WGS sequence"/>
</dbReference>
<evidence type="ECO:0000256" key="1">
    <source>
        <dbReference type="SAM" id="Coils"/>
    </source>
</evidence>
<dbReference type="EMBL" id="SLXQ01000001">
    <property type="protein sequence ID" value="TCP56910.1"/>
    <property type="molecule type" value="Genomic_DNA"/>
</dbReference>